<evidence type="ECO:0000313" key="4">
    <source>
        <dbReference type="EMBL" id="CDJ41810.1"/>
    </source>
</evidence>
<dbReference type="GO" id="GO:0006397">
    <property type="term" value="P:mRNA processing"/>
    <property type="evidence" value="ECO:0007669"/>
    <property type="project" value="InterPro"/>
</dbReference>
<name>U6L210_EIMTE</name>
<accession>U6L210</accession>
<protein>
    <recommendedName>
        <fullName evidence="3">G patch domain-containing protein</fullName>
    </recommendedName>
</protein>
<dbReference type="OrthoDB" id="10395090at2759"/>
<reference evidence="4" key="2">
    <citation type="submission" date="2013-10" db="EMBL/GenBank/DDBJ databases">
        <authorList>
            <person name="Aslett M."/>
        </authorList>
    </citation>
    <scope>NUCLEOTIDE SEQUENCE [LARGE SCALE GENOMIC DNA]</scope>
    <source>
        <strain evidence="4">Houghton</strain>
    </source>
</reference>
<evidence type="ECO:0000256" key="1">
    <source>
        <dbReference type="SAM" id="Coils"/>
    </source>
</evidence>
<proteinExistence type="predicted"/>
<keyword evidence="1" id="KW-0175">Coiled coil</keyword>
<gene>
    <name evidence="4" type="ORF">ETH_00028365</name>
</gene>
<evidence type="ECO:0000313" key="5">
    <source>
        <dbReference type="Proteomes" id="UP000030747"/>
    </source>
</evidence>
<feature type="domain" description="G patch" evidence="3">
    <location>
        <begin position="185"/>
        <end position="241"/>
    </location>
</feature>
<organism evidence="4 5">
    <name type="scientific">Eimeria tenella</name>
    <name type="common">Coccidian parasite</name>
    <dbReference type="NCBI Taxonomy" id="5802"/>
    <lineage>
        <taxon>Eukaryota</taxon>
        <taxon>Sar</taxon>
        <taxon>Alveolata</taxon>
        <taxon>Apicomplexa</taxon>
        <taxon>Conoidasida</taxon>
        <taxon>Coccidia</taxon>
        <taxon>Eucoccidiorida</taxon>
        <taxon>Eimeriorina</taxon>
        <taxon>Eimeriidae</taxon>
        <taxon>Eimeria</taxon>
    </lineage>
</organism>
<dbReference type="EMBL" id="HG675673">
    <property type="protein sequence ID" value="CDJ41810.1"/>
    <property type="molecule type" value="Genomic_DNA"/>
</dbReference>
<dbReference type="InterPro" id="IPR011666">
    <property type="entry name" value="DUF1604"/>
</dbReference>
<dbReference type="GeneID" id="25254766"/>
<dbReference type="Proteomes" id="UP000030747">
    <property type="component" value="Unassembled WGS sequence"/>
</dbReference>
<keyword evidence="5" id="KW-1185">Reference proteome</keyword>
<dbReference type="VEuPathDB" id="ToxoDB:ETH_00028365"/>
<dbReference type="RefSeq" id="XP_013232560.1">
    <property type="nucleotide sequence ID" value="XM_013377106.1"/>
</dbReference>
<reference evidence="4" key="1">
    <citation type="submission" date="2013-10" db="EMBL/GenBank/DDBJ databases">
        <title>Genomic analysis of the causative agents of coccidiosis in chickens.</title>
        <authorList>
            <person name="Reid A.J."/>
            <person name="Blake D."/>
            <person name="Billington K."/>
            <person name="Browne H."/>
            <person name="Dunn M."/>
            <person name="Hung S."/>
            <person name="Kawahara F."/>
            <person name="Miranda-Saavedra D."/>
            <person name="Mourier T."/>
            <person name="Nagra H."/>
            <person name="Otto T.D."/>
            <person name="Rawlings N."/>
            <person name="Sanchez A."/>
            <person name="Sanders M."/>
            <person name="Subramaniam C."/>
            <person name="Tay Y."/>
            <person name="Dear P."/>
            <person name="Doerig C."/>
            <person name="Gruber A."/>
            <person name="Parkinson J."/>
            <person name="Shirley M."/>
            <person name="Wan K.L."/>
            <person name="Berriman M."/>
            <person name="Tomley F."/>
            <person name="Pain A."/>
        </authorList>
    </citation>
    <scope>NUCLEOTIDE SEQUENCE [LARGE SCALE GENOMIC DNA]</scope>
    <source>
        <strain evidence="4">Houghton</strain>
    </source>
</reference>
<evidence type="ECO:0000256" key="2">
    <source>
        <dbReference type="SAM" id="MobiDB-lite"/>
    </source>
</evidence>
<dbReference type="VEuPathDB" id="ToxoDB:ETH2_0316300"/>
<feature type="coiled-coil region" evidence="1">
    <location>
        <begin position="86"/>
        <end position="137"/>
    </location>
</feature>
<feature type="region of interest" description="Disordered" evidence="2">
    <location>
        <begin position="245"/>
        <end position="276"/>
    </location>
</feature>
<dbReference type="AlphaFoldDB" id="U6L210"/>
<dbReference type="Pfam" id="PF07713">
    <property type="entry name" value="DUF1604"/>
    <property type="match status" value="1"/>
</dbReference>
<evidence type="ECO:0000259" key="3">
    <source>
        <dbReference type="Pfam" id="PF07713"/>
    </source>
</evidence>
<sequence>MADTVLYPSSKGEQTALTSEWTFLGTPICPLSLDELEEQLYREQPWLRHDGHTSLPPRLLLEAAARAAKTEARRARGALVKADKAARNARAAAEAQHKRAADAEEAARIGLGEKSLMEAAAAAHEAAEREAVAAEAAKEVAQRYHEAALSKSLAARYFWDGQTLNDEDELQRQLQQAALKGSGRAPFGGWVRGTSNTAHFQDDNSEGFTCSDFTSSRSSRAAHRVSRPEDFMDKEDMEQAARGARKAWNSGQLQRRHDEWESGAETASSSKWGREHVLRWSRVESPREGLPVFVGTGRPEVASGV</sequence>